<feature type="region of interest" description="Disordered" evidence="1">
    <location>
        <begin position="1"/>
        <end position="29"/>
    </location>
</feature>
<evidence type="ECO:0000256" key="2">
    <source>
        <dbReference type="SAM" id="Phobius"/>
    </source>
</evidence>
<keyword evidence="2" id="KW-0472">Membrane</keyword>
<gene>
    <name evidence="4" type="ORF">HDK90DRAFT_411180</name>
</gene>
<sequence length="460" mass="51386">MAEQASSATTTATASGNRPGTPESDVITPAPTIRRTVSNPFATPYGSNPTSATASLYDFHAVARQPFFRSRRIKKGTVEQPWKEKKDPKAKWITIFPLLGLLAGIALTGFLVWDGLRSVIEHEYCQVMDETFTNGLDEKIWTKEVNAGGYGNGQFDVTTNTDENVFVKDGLLHIKPTLQDQNLIETNNIVDLTGSGGCTSGVFKDCHMATNITNGTIVNPVKSARINTMKGMSIKYGRVEVTAKLPSGDWLWPAIWMMPVNSTYGDWPRSGEIDIMESRGNNYTYSQGGNEIVSSTLHYGPSTSEDGWYKTNVKRKAKLSTYADAFHTFGLEWSEKYLFTYVDSRIIQVMYVKFDIPFFMRGHFPVADSNGTRIVNPWQATGNNAAPFDQDFYLIINVAVGSTNGWFKDGHNSKPWVDSSTTAPRDFWNARNKWYPTWEKGGELLIKSVKVWQEKGYKGC</sequence>
<dbReference type="SUPFAM" id="SSF49899">
    <property type="entry name" value="Concanavalin A-like lectins/glucanases"/>
    <property type="match status" value="1"/>
</dbReference>
<accession>A0ABR1YWD4</accession>
<keyword evidence="2" id="KW-0812">Transmembrane</keyword>
<keyword evidence="2" id="KW-1133">Transmembrane helix</keyword>
<dbReference type="PANTHER" id="PTHR10963">
    <property type="entry name" value="GLYCOSYL HYDROLASE-RELATED"/>
    <property type="match status" value="1"/>
</dbReference>
<dbReference type="Pfam" id="PF00722">
    <property type="entry name" value="Glyco_hydro_16"/>
    <property type="match status" value="1"/>
</dbReference>
<name>A0ABR1YWD4_9PEZI</name>
<proteinExistence type="predicted"/>
<dbReference type="EMBL" id="JBBWRZ010000003">
    <property type="protein sequence ID" value="KAK8240499.1"/>
    <property type="molecule type" value="Genomic_DNA"/>
</dbReference>
<dbReference type="PROSITE" id="PS51762">
    <property type="entry name" value="GH16_2"/>
    <property type="match status" value="1"/>
</dbReference>
<evidence type="ECO:0000313" key="5">
    <source>
        <dbReference type="Proteomes" id="UP001492380"/>
    </source>
</evidence>
<evidence type="ECO:0000256" key="1">
    <source>
        <dbReference type="SAM" id="MobiDB-lite"/>
    </source>
</evidence>
<evidence type="ECO:0000259" key="3">
    <source>
        <dbReference type="PROSITE" id="PS51762"/>
    </source>
</evidence>
<dbReference type="InterPro" id="IPR050546">
    <property type="entry name" value="Glycosyl_Hydrlase_16"/>
</dbReference>
<keyword evidence="5" id="KW-1185">Reference proteome</keyword>
<feature type="domain" description="GH16" evidence="3">
    <location>
        <begin position="80"/>
        <end position="457"/>
    </location>
</feature>
<evidence type="ECO:0000313" key="4">
    <source>
        <dbReference type="EMBL" id="KAK8240499.1"/>
    </source>
</evidence>
<dbReference type="PANTHER" id="PTHR10963:SF62">
    <property type="entry name" value="GLUCAN 1,3-BETA-GLUCOSIDASE"/>
    <property type="match status" value="1"/>
</dbReference>
<organism evidence="4 5">
    <name type="scientific">Phyllosticta capitalensis</name>
    <dbReference type="NCBI Taxonomy" id="121624"/>
    <lineage>
        <taxon>Eukaryota</taxon>
        <taxon>Fungi</taxon>
        <taxon>Dikarya</taxon>
        <taxon>Ascomycota</taxon>
        <taxon>Pezizomycotina</taxon>
        <taxon>Dothideomycetes</taxon>
        <taxon>Dothideomycetes incertae sedis</taxon>
        <taxon>Botryosphaeriales</taxon>
        <taxon>Phyllostictaceae</taxon>
        <taxon>Phyllosticta</taxon>
    </lineage>
</organism>
<dbReference type="Proteomes" id="UP001492380">
    <property type="component" value="Unassembled WGS sequence"/>
</dbReference>
<protein>
    <submittedName>
        <fullName evidence="4">Glucan endo-1,3-beta-D-glucosidase</fullName>
    </submittedName>
</protein>
<dbReference type="InterPro" id="IPR013320">
    <property type="entry name" value="ConA-like_dom_sf"/>
</dbReference>
<dbReference type="InterPro" id="IPR000757">
    <property type="entry name" value="Beta-glucanase-like"/>
</dbReference>
<feature type="transmembrane region" description="Helical" evidence="2">
    <location>
        <begin position="92"/>
        <end position="113"/>
    </location>
</feature>
<dbReference type="Gene3D" id="2.60.120.200">
    <property type="match status" value="1"/>
</dbReference>
<feature type="compositionally biased region" description="Low complexity" evidence="1">
    <location>
        <begin position="1"/>
        <end position="15"/>
    </location>
</feature>
<comment type="caution">
    <text evidence="4">The sequence shown here is derived from an EMBL/GenBank/DDBJ whole genome shotgun (WGS) entry which is preliminary data.</text>
</comment>
<reference evidence="4 5" key="1">
    <citation type="submission" date="2024-04" db="EMBL/GenBank/DDBJ databases">
        <title>Phyllosticta paracitricarpa is synonymous to the EU quarantine fungus P. citricarpa based on phylogenomic analyses.</title>
        <authorList>
            <consortium name="Lawrence Berkeley National Laboratory"/>
            <person name="Van Ingen-Buijs V.A."/>
            <person name="Van Westerhoven A.C."/>
            <person name="Haridas S."/>
            <person name="Skiadas P."/>
            <person name="Martin F."/>
            <person name="Groenewald J.Z."/>
            <person name="Crous P.W."/>
            <person name="Seidl M.F."/>
        </authorList>
    </citation>
    <scope>NUCLEOTIDE SEQUENCE [LARGE SCALE GENOMIC DNA]</scope>
    <source>
        <strain evidence="4 5">CBS 123374</strain>
    </source>
</reference>